<proteinExistence type="predicted"/>
<reference evidence="1" key="1">
    <citation type="submission" date="2018-07" db="EMBL/GenBank/DDBJ databases">
        <authorList>
            <person name="Quirk P.G."/>
            <person name="Krulwich T.A."/>
        </authorList>
    </citation>
    <scope>NUCLEOTIDE SEQUENCE</scope>
</reference>
<dbReference type="EMBL" id="UFQT01001511">
    <property type="protein sequence ID" value="SSX30883.1"/>
    <property type="molecule type" value="Genomic_DNA"/>
</dbReference>
<protein>
    <submittedName>
        <fullName evidence="1">CSON003016 protein</fullName>
    </submittedName>
</protein>
<dbReference type="VEuPathDB" id="VectorBase:CSON003016"/>
<organism evidence="1">
    <name type="scientific">Culicoides sonorensis</name>
    <name type="common">Biting midge</name>
    <dbReference type="NCBI Taxonomy" id="179676"/>
    <lineage>
        <taxon>Eukaryota</taxon>
        <taxon>Metazoa</taxon>
        <taxon>Ecdysozoa</taxon>
        <taxon>Arthropoda</taxon>
        <taxon>Hexapoda</taxon>
        <taxon>Insecta</taxon>
        <taxon>Pterygota</taxon>
        <taxon>Neoptera</taxon>
        <taxon>Endopterygota</taxon>
        <taxon>Diptera</taxon>
        <taxon>Nematocera</taxon>
        <taxon>Chironomoidea</taxon>
        <taxon>Ceratopogonidae</taxon>
        <taxon>Ceratopogoninae</taxon>
        <taxon>Culicoides</taxon>
        <taxon>Monoculicoides</taxon>
    </lineage>
</organism>
<gene>
    <name evidence="1" type="primary">CSON003016</name>
</gene>
<dbReference type="AlphaFoldDB" id="A0A336MQ26"/>
<evidence type="ECO:0000313" key="1">
    <source>
        <dbReference type="EMBL" id="SSX30883.1"/>
    </source>
</evidence>
<accession>A0A336MQ26</accession>
<name>A0A336MQ26_CULSO</name>
<sequence>MKKIKWFDILVKYGPILMIIVVNEVLIEPVFASPTFPCNGCLIDCPKKLKLPKIDKNAGKSFFQRTFKKIKSGLCEKSVKITNNLCNDRNRNCFEERRYSDRRREHFDFYRDDDERFYETDHYVNRYPKRTYTSYDDDDDDFYSNNRRRFDDFYEDNTNYFYDPPSRIEYVDIEDHNWHNSRDYDDFFTRNFNVTQSESKSIATSEEFVDDFFDELDYLDSVEIERRRENKRDVASKPYRRAFFDLIIGILDTWHSTVKGDIKRARERRRSGRALVF</sequence>